<sequence length="90" mass="10219">RIYTRRPDATRELICSHVIPVYFGGLSVERITEIVKGSEISLSELPRRLEVERGKIDTYTKQLDVKRLVAPDSSSRTTEGVEQERGFLLG</sequence>
<evidence type="ECO:0000313" key="1">
    <source>
        <dbReference type="EMBL" id="KYQ49900.1"/>
    </source>
</evidence>
<keyword evidence="2" id="KW-1185">Reference proteome</keyword>
<accession>A0A151WPY8</accession>
<dbReference type="EMBL" id="KQ982851">
    <property type="protein sequence ID" value="KYQ49900.1"/>
    <property type="molecule type" value="Genomic_DNA"/>
</dbReference>
<reference evidence="1 2" key="1">
    <citation type="submission" date="2015-09" db="EMBL/GenBank/DDBJ databases">
        <title>Trachymyrmex zeteki WGS genome.</title>
        <authorList>
            <person name="Nygaard S."/>
            <person name="Hu H."/>
            <person name="Boomsma J."/>
            <person name="Zhang G."/>
        </authorList>
    </citation>
    <scope>NUCLEOTIDE SEQUENCE [LARGE SCALE GENOMIC DNA]</scope>
    <source>
        <strain evidence="1">Tzet28-1</strain>
        <tissue evidence="1">Whole body</tissue>
    </source>
</reference>
<dbReference type="AlphaFoldDB" id="A0A151WPY8"/>
<proteinExistence type="predicted"/>
<gene>
    <name evidence="1" type="ORF">ALC60_11075</name>
</gene>
<organism evidence="1 2">
    <name type="scientific">Mycetomoellerius zeteki</name>
    <dbReference type="NCBI Taxonomy" id="64791"/>
    <lineage>
        <taxon>Eukaryota</taxon>
        <taxon>Metazoa</taxon>
        <taxon>Ecdysozoa</taxon>
        <taxon>Arthropoda</taxon>
        <taxon>Hexapoda</taxon>
        <taxon>Insecta</taxon>
        <taxon>Pterygota</taxon>
        <taxon>Neoptera</taxon>
        <taxon>Endopterygota</taxon>
        <taxon>Hymenoptera</taxon>
        <taxon>Apocrita</taxon>
        <taxon>Aculeata</taxon>
        <taxon>Formicoidea</taxon>
        <taxon>Formicidae</taxon>
        <taxon>Myrmicinae</taxon>
        <taxon>Mycetomoellerius</taxon>
    </lineage>
</organism>
<feature type="non-terminal residue" evidence="1">
    <location>
        <position position="1"/>
    </location>
</feature>
<dbReference type="Proteomes" id="UP000075809">
    <property type="component" value="Unassembled WGS sequence"/>
</dbReference>
<evidence type="ECO:0000313" key="2">
    <source>
        <dbReference type="Proteomes" id="UP000075809"/>
    </source>
</evidence>
<name>A0A151WPY8_9HYME</name>
<protein>
    <submittedName>
        <fullName evidence="1">Uncharacterized protein</fullName>
    </submittedName>
</protein>